<dbReference type="RefSeq" id="WP_119406047.1">
    <property type="nucleotide sequence ID" value="NZ_CP032869.1"/>
</dbReference>
<name>A0A494VUN7_9SPHI</name>
<dbReference type="AlphaFoldDB" id="A0A494VUN7"/>
<proteinExistence type="predicted"/>
<dbReference type="KEGG" id="muh:HYN43_021775"/>
<organism evidence="1 2">
    <name type="scientific">Mucilaginibacter celer</name>
    <dbReference type="NCBI Taxonomy" id="2305508"/>
    <lineage>
        <taxon>Bacteria</taxon>
        <taxon>Pseudomonadati</taxon>
        <taxon>Bacteroidota</taxon>
        <taxon>Sphingobacteriia</taxon>
        <taxon>Sphingobacteriales</taxon>
        <taxon>Sphingobacteriaceae</taxon>
        <taxon>Mucilaginibacter</taxon>
    </lineage>
</organism>
<reference evidence="1 2" key="1">
    <citation type="submission" date="2018-10" db="EMBL/GenBank/DDBJ databases">
        <title>Genome sequencing of Mucilaginibacter sp. HYN0043.</title>
        <authorList>
            <person name="Kim M."/>
            <person name="Yi H."/>
        </authorList>
    </citation>
    <scope>NUCLEOTIDE SEQUENCE [LARGE SCALE GENOMIC DNA]</scope>
    <source>
        <strain evidence="1 2">HYN0043</strain>
    </source>
</reference>
<keyword evidence="2" id="KW-1185">Reference proteome</keyword>
<sequence length="61" mass="7408">MRKNKTQQELERIFLLKERFRHLSTEVIVLRLTNFNKTNEIVIAYKEILKERGIDDYLSVI</sequence>
<evidence type="ECO:0000313" key="1">
    <source>
        <dbReference type="EMBL" id="AYL97761.1"/>
    </source>
</evidence>
<evidence type="ECO:0000313" key="2">
    <source>
        <dbReference type="Proteomes" id="UP000270046"/>
    </source>
</evidence>
<accession>A0A494VUN7</accession>
<dbReference type="Proteomes" id="UP000270046">
    <property type="component" value="Chromosome"/>
</dbReference>
<dbReference type="EMBL" id="CP032869">
    <property type="protein sequence ID" value="AYL97761.1"/>
    <property type="molecule type" value="Genomic_DNA"/>
</dbReference>
<protein>
    <submittedName>
        <fullName evidence="1">Uncharacterized protein</fullName>
    </submittedName>
</protein>
<gene>
    <name evidence="1" type="ORF">HYN43_021775</name>
</gene>